<gene>
    <name evidence="2" type="ordered locus">Mesop_3769</name>
</gene>
<dbReference type="Gene3D" id="2.60.120.200">
    <property type="match status" value="1"/>
</dbReference>
<dbReference type="Pfam" id="PF13385">
    <property type="entry name" value="Laminin_G_3"/>
    <property type="match status" value="1"/>
</dbReference>
<dbReference type="Gene3D" id="2.60.40.2700">
    <property type="match status" value="1"/>
</dbReference>
<dbReference type="AlphaFoldDB" id="F7Y0Z7"/>
<sequence length="333" mass="33960">MGGLRLGLGLGLQAGGGGSAPVIAPANTVLPAISGVASQAQTLSCSTGTWTGGGSIAYTYQWKADGTNISGATASTYLLTASEVGKVITCAVTATNAAGNATATSSGTSAVTGTDAFFANVKLLLGFDGVNGAAATSDESGAAHGAATFVGNAQLDTSQKKFGSASLLLDGNGDYITFPDSTDWAFGFSEFTIEGFFRFGAAPTNAILLAQWTAGWAFWFSGGTLLFTDGASHNSNAYTWSPSLNTQYYIAMDRDASNVLRIYVDGVMVAKTTGYTYSIPNSAAVLAIGSLRPGGFTTYDLNGWVDEVRVTVGTARYASDAGMSVPAVAFPRS</sequence>
<dbReference type="STRING" id="536019.Mesop_3769"/>
<dbReference type="HOGENOM" id="CLU_833684_0_0_5"/>
<evidence type="ECO:0000259" key="1">
    <source>
        <dbReference type="PROSITE" id="PS50835"/>
    </source>
</evidence>
<name>F7Y0Z7_MESOW</name>
<accession>F7Y0Z7</accession>
<dbReference type="InterPro" id="IPR013320">
    <property type="entry name" value="ConA-like_dom_sf"/>
</dbReference>
<feature type="domain" description="Ig-like" evidence="1">
    <location>
        <begin position="21"/>
        <end position="106"/>
    </location>
</feature>
<reference evidence="2 3" key="1">
    <citation type="submission" date="2010-10" db="EMBL/GenBank/DDBJ databases">
        <title>Complete sequence of Mesorhizobium opportunistum WSM2075.</title>
        <authorList>
            <consortium name="US DOE Joint Genome Institute"/>
            <person name="Lucas S."/>
            <person name="Copeland A."/>
            <person name="Lapidus A."/>
            <person name="Cheng J.-F."/>
            <person name="Bruce D."/>
            <person name="Goodwin L."/>
            <person name="Pitluck S."/>
            <person name="Chertkov O."/>
            <person name="Misra M."/>
            <person name="Detter J.C."/>
            <person name="Han C."/>
            <person name="Tapia R."/>
            <person name="Land M."/>
            <person name="Hauser L."/>
            <person name="Kyrpides N."/>
            <person name="Ovchinnikova G."/>
            <person name="Mavrommatis K.M."/>
            <person name="Tiwari R.P."/>
            <person name="Howieson J.G."/>
            <person name="O'Hara G.W."/>
            <person name="Nandasena K.G."/>
            <person name="Woyke T."/>
        </authorList>
    </citation>
    <scope>NUCLEOTIDE SEQUENCE [LARGE SCALE GENOMIC DNA]</scope>
    <source>
        <strain evidence="3">LMG 24607 / HAMBI 3007 / WSM2075</strain>
    </source>
</reference>
<dbReference type="eggNOG" id="COG3391">
    <property type="taxonomic scope" value="Bacteria"/>
</dbReference>
<evidence type="ECO:0000313" key="2">
    <source>
        <dbReference type="EMBL" id="AEH88210.1"/>
    </source>
</evidence>
<evidence type="ECO:0000313" key="3">
    <source>
        <dbReference type="Proteomes" id="UP000001623"/>
    </source>
</evidence>
<dbReference type="eggNOG" id="COG3209">
    <property type="taxonomic scope" value="Bacteria"/>
</dbReference>
<protein>
    <recommendedName>
        <fullName evidence="1">Ig-like domain-containing protein</fullName>
    </recommendedName>
</protein>
<dbReference type="PROSITE" id="PS50835">
    <property type="entry name" value="IG_LIKE"/>
    <property type="match status" value="1"/>
</dbReference>
<dbReference type="RefSeq" id="WP_013894894.1">
    <property type="nucleotide sequence ID" value="NC_015675.1"/>
</dbReference>
<dbReference type="EMBL" id="CP002279">
    <property type="protein sequence ID" value="AEH88210.1"/>
    <property type="molecule type" value="Genomic_DNA"/>
</dbReference>
<dbReference type="InterPro" id="IPR007110">
    <property type="entry name" value="Ig-like_dom"/>
</dbReference>
<organism evidence="2 3">
    <name type="scientific">Mesorhizobium opportunistum (strain LMG 24607 / HAMBI 3007 / WSM2075)</name>
    <dbReference type="NCBI Taxonomy" id="536019"/>
    <lineage>
        <taxon>Bacteria</taxon>
        <taxon>Pseudomonadati</taxon>
        <taxon>Pseudomonadota</taxon>
        <taxon>Alphaproteobacteria</taxon>
        <taxon>Hyphomicrobiales</taxon>
        <taxon>Phyllobacteriaceae</taxon>
        <taxon>Mesorhizobium</taxon>
    </lineage>
</organism>
<proteinExistence type="predicted"/>
<dbReference type="KEGG" id="mop:Mesop_3769"/>
<dbReference type="Proteomes" id="UP000001623">
    <property type="component" value="Chromosome"/>
</dbReference>
<dbReference type="SUPFAM" id="SSF49899">
    <property type="entry name" value="Concanavalin A-like lectins/glucanases"/>
    <property type="match status" value="1"/>
</dbReference>